<name>A0ACC0CZ43_9PEZI</name>
<accession>A0ACC0CZ43</accession>
<dbReference type="Proteomes" id="UP001497680">
    <property type="component" value="Unassembled WGS sequence"/>
</dbReference>
<organism evidence="1 2">
    <name type="scientific">Hypoxylon rubiginosum</name>
    <dbReference type="NCBI Taxonomy" id="110542"/>
    <lineage>
        <taxon>Eukaryota</taxon>
        <taxon>Fungi</taxon>
        <taxon>Dikarya</taxon>
        <taxon>Ascomycota</taxon>
        <taxon>Pezizomycotina</taxon>
        <taxon>Sordariomycetes</taxon>
        <taxon>Xylariomycetidae</taxon>
        <taxon>Xylariales</taxon>
        <taxon>Hypoxylaceae</taxon>
        <taxon>Hypoxylon</taxon>
    </lineage>
</organism>
<reference evidence="1 2" key="1">
    <citation type="journal article" date="2022" name="New Phytol.">
        <title>Ecological generalism drives hyperdiversity of secondary metabolite gene clusters in xylarialean endophytes.</title>
        <authorList>
            <person name="Franco M.E.E."/>
            <person name="Wisecaver J.H."/>
            <person name="Arnold A.E."/>
            <person name="Ju Y.M."/>
            <person name="Slot J.C."/>
            <person name="Ahrendt S."/>
            <person name="Moore L.P."/>
            <person name="Eastman K.E."/>
            <person name="Scott K."/>
            <person name="Konkel Z."/>
            <person name="Mondo S.J."/>
            <person name="Kuo A."/>
            <person name="Hayes R.D."/>
            <person name="Haridas S."/>
            <person name="Andreopoulos B."/>
            <person name="Riley R."/>
            <person name="LaButti K."/>
            <person name="Pangilinan J."/>
            <person name="Lipzen A."/>
            <person name="Amirebrahimi M."/>
            <person name="Yan J."/>
            <person name="Adam C."/>
            <person name="Keymanesh K."/>
            <person name="Ng V."/>
            <person name="Louie K."/>
            <person name="Northen T."/>
            <person name="Drula E."/>
            <person name="Henrissat B."/>
            <person name="Hsieh H.M."/>
            <person name="Youens-Clark K."/>
            <person name="Lutzoni F."/>
            <person name="Miadlikowska J."/>
            <person name="Eastwood D.C."/>
            <person name="Hamelin R.C."/>
            <person name="Grigoriev I.V."/>
            <person name="U'Ren J.M."/>
        </authorList>
    </citation>
    <scope>NUCLEOTIDE SEQUENCE [LARGE SCALE GENOMIC DNA]</scope>
    <source>
        <strain evidence="1 2">ER1909</strain>
    </source>
</reference>
<evidence type="ECO:0000313" key="1">
    <source>
        <dbReference type="EMBL" id="KAI6085729.1"/>
    </source>
</evidence>
<keyword evidence="2" id="KW-1185">Reference proteome</keyword>
<evidence type="ECO:0000313" key="2">
    <source>
        <dbReference type="Proteomes" id="UP001497680"/>
    </source>
</evidence>
<comment type="caution">
    <text evidence="1">The sequence shown here is derived from an EMBL/GenBank/DDBJ whole genome shotgun (WGS) entry which is preliminary data.</text>
</comment>
<protein>
    <submittedName>
        <fullName evidence="1">BLI-3 blue-light-inducible Bli-3 protein</fullName>
    </submittedName>
</protein>
<gene>
    <name evidence="1" type="ORF">F4821DRAFT_144724</name>
</gene>
<sequence length="206" mass="22596">MSTFSNTNTGSKPADPYKAVNKQDDLSASQKIEALDKFVTSCKFGMMTTRDASSGKLVSRCMAVAAKEHGGVDQLFFTNTESKKTDELENDHHVNISFLDSSGQWASVSGNTSIETDRSIIKKYYTPTLKAWMGDLEDGTHDGSENDPRIGIIRVKLTTATYSISDKTFLGFAAEVAKGTLTGQPANVNKLREISESEIQSWRTSY</sequence>
<dbReference type="EMBL" id="MU394322">
    <property type="protein sequence ID" value="KAI6085729.1"/>
    <property type="molecule type" value="Genomic_DNA"/>
</dbReference>
<proteinExistence type="predicted"/>